<organism evidence="1 2">
    <name type="scientific">Chironomus riparius</name>
    <dbReference type="NCBI Taxonomy" id="315576"/>
    <lineage>
        <taxon>Eukaryota</taxon>
        <taxon>Metazoa</taxon>
        <taxon>Ecdysozoa</taxon>
        <taxon>Arthropoda</taxon>
        <taxon>Hexapoda</taxon>
        <taxon>Insecta</taxon>
        <taxon>Pterygota</taxon>
        <taxon>Neoptera</taxon>
        <taxon>Endopterygota</taxon>
        <taxon>Diptera</taxon>
        <taxon>Nematocera</taxon>
        <taxon>Chironomoidea</taxon>
        <taxon>Chironomidae</taxon>
        <taxon>Chironominae</taxon>
        <taxon>Chironomus</taxon>
    </lineage>
</organism>
<accession>A0A9N9WYM7</accession>
<reference evidence="1" key="2">
    <citation type="submission" date="2022-10" db="EMBL/GenBank/DDBJ databases">
        <authorList>
            <consortium name="ENA_rothamsted_submissions"/>
            <consortium name="culmorum"/>
            <person name="King R."/>
        </authorList>
    </citation>
    <scope>NUCLEOTIDE SEQUENCE</scope>
</reference>
<reference evidence="1" key="1">
    <citation type="submission" date="2022-01" db="EMBL/GenBank/DDBJ databases">
        <authorList>
            <person name="King R."/>
        </authorList>
    </citation>
    <scope>NUCLEOTIDE SEQUENCE</scope>
</reference>
<gene>
    <name evidence="1" type="ORF">CHIRRI_LOCUS13990</name>
</gene>
<dbReference type="EMBL" id="OU895880">
    <property type="protein sequence ID" value="CAG9811181.1"/>
    <property type="molecule type" value="Genomic_DNA"/>
</dbReference>
<protein>
    <submittedName>
        <fullName evidence="1">Uncharacterized protein</fullName>
    </submittedName>
</protein>
<evidence type="ECO:0000313" key="1">
    <source>
        <dbReference type="EMBL" id="CAG9811181.1"/>
    </source>
</evidence>
<sequence length="177" mass="20430">MDISWEFEYFILDSQNTYGLMIEYQNIPADTQFNLTGDHDAYKTDQDVNFIFFNNCNVAKVPVGLTELFPNLKIIGISNLGFQNDKIDGLVEYKNYGRFVFLRNEAEFLPLNLIKNFEDLNVFDNNLYDIEPRLIVGFDEYKEANFGVDLECVKFNSVHAKYDLGASLKDVFKQIGG</sequence>
<name>A0A9N9WYM7_9DIPT</name>
<keyword evidence="2" id="KW-1185">Reference proteome</keyword>
<proteinExistence type="predicted"/>
<evidence type="ECO:0000313" key="2">
    <source>
        <dbReference type="Proteomes" id="UP001153620"/>
    </source>
</evidence>
<dbReference type="AlphaFoldDB" id="A0A9N9WYM7"/>
<dbReference type="Proteomes" id="UP001153620">
    <property type="component" value="Chromosome 4"/>
</dbReference>